<dbReference type="Proteomes" id="UP000649259">
    <property type="component" value="Unassembled WGS sequence"/>
</dbReference>
<accession>A0ABQ3RTI9</accession>
<organism evidence="1 2">
    <name type="scientific">Streptomyces asoensis</name>
    <dbReference type="NCBI Taxonomy" id="249586"/>
    <lineage>
        <taxon>Bacteria</taxon>
        <taxon>Bacillati</taxon>
        <taxon>Actinomycetota</taxon>
        <taxon>Actinomycetes</taxon>
        <taxon>Kitasatosporales</taxon>
        <taxon>Streptomycetaceae</taxon>
        <taxon>Streptomyces</taxon>
    </lineage>
</organism>
<name>A0ABQ3RTI9_9ACTN</name>
<keyword evidence="2" id="KW-1185">Reference proteome</keyword>
<sequence>MSSRSLPKVTAPHEDGFNASDGFVEVASHRFLTNERGPRQVMGRQTRRLEVIAGR</sequence>
<reference evidence="2" key="1">
    <citation type="submission" date="2023-07" db="EMBL/GenBank/DDBJ databases">
        <title>Whole genome shotgun sequence of Streptomyces cacaoi subsp. asoensis NBRC 13813.</title>
        <authorList>
            <person name="Komaki H."/>
            <person name="Tamura T."/>
        </authorList>
    </citation>
    <scope>NUCLEOTIDE SEQUENCE [LARGE SCALE GENOMIC DNA]</scope>
    <source>
        <strain evidence="2">NBRC 13813</strain>
    </source>
</reference>
<dbReference type="EMBL" id="BNEB01000002">
    <property type="protein sequence ID" value="GHI59194.1"/>
    <property type="molecule type" value="Genomic_DNA"/>
</dbReference>
<evidence type="ECO:0000313" key="1">
    <source>
        <dbReference type="EMBL" id="GHI59194.1"/>
    </source>
</evidence>
<gene>
    <name evidence="1" type="ORF">Saso_08440</name>
</gene>
<protein>
    <submittedName>
        <fullName evidence="1">Uncharacterized protein</fullName>
    </submittedName>
</protein>
<comment type="caution">
    <text evidence="1">The sequence shown here is derived from an EMBL/GenBank/DDBJ whole genome shotgun (WGS) entry which is preliminary data.</text>
</comment>
<evidence type="ECO:0000313" key="2">
    <source>
        <dbReference type="Proteomes" id="UP000649259"/>
    </source>
</evidence>
<proteinExistence type="predicted"/>